<name>A0A2W5QAA6_VARPD</name>
<dbReference type="InterPro" id="IPR005094">
    <property type="entry name" value="Endonuclease_MobA/VirD2"/>
</dbReference>
<feature type="region of interest" description="Disordered" evidence="1">
    <location>
        <begin position="437"/>
        <end position="514"/>
    </location>
</feature>
<feature type="compositionally biased region" description="Basic and acidic residues" evidence="1">
    <location>
        <begin position="495"/>
        <end position="514"/>
    </location>
</feature>
<sequence length="514" mass="59146">MIPFASQRGGGQDLATHLQNAYDNEIAEVVEIRGAVADDLHGAFKEWEVQAETLTRCQKYLYSMSINPDPAQGELTREQYFDYIARVEEALGLSDQPRAVVFHTKQGREHCHVVWSRIDAEHQKAVHIGFDRLALMQVTRDFARRHFLDLPAGYDKSRQKGQDSLYERVQQNQTGLSKADHKERVTEAWRHSDDARSFVQALAERGYILATGKRPYVLVDFYGGSHSLAKLIDDKSVRTDELRRFLSRDFPEDSLPSVEEAGELAARHRRQTERALKADQLADRLAELQHAQQIRRLGLTQERLALQRLHQADREKLITRHRAERHQQRRDHVAEMKSTRVRRHELRARGLARFLGLVSGAAAIRRAIHRYQDGRQLEIQRRQRAALSKKQDEEKKAMAAKQNRQVLVAEKKSETLAKIENREVAALERDALRDARVRQRGPENEMDPILQLHQSPEPAGPDAKVEFNRAVGPPKQESQDLRGDFWRASENLTDGVERDDRALELENDGPERSR</sequence>
<feature type="domain" description="MobA/VirD2-like nuclease" evidence="2">
    <location>
        <begin position="24"/>
        <end position="146"/>
    </location>
</feature>
<dbReference type="Pfam" id="PF03432">
    <property type="entry name" value="Relaxase"/>
    <property type="match status" value="1"/>
</dbReference>
<reference evidence="3 4" key="1">
    <citation type="submission" date="2017-08" db="EMBL/GenBank/DDBJ databases">
        <title>Infants hospitalized years apart are colonized by the same room-sourced microbial strains.</title>
        <authorList>
            <person name="Brooks B."/>
            <person name="Olm M.R."/>
            <person name="Firek B.A."/>
            <person name="Baker R."/>
            <person name="Thomas B.C."/>
            <person name="Morowitz M.J."/>
            <person name="Banfield J.F."/>
        </authorList>
    </citation>
    <scope>NUCLEOTIDE SEQUENCE [LARGE SCALE GENOMIC DNA]</scope>
    <source>
        <strain evidence="3">S2_005_003_R2_41</strain>
    </source>
</reference>
<feature type="region of interest" description="Disordered" evidence="1">
    <location>
        <begin position="157"/>
        <end position="182"/>
    </location>
</feature>
<protein>
    <submittedName>
        <fullName evidence="3">Relaxase</fullName>
    </submittedName>
</protein>
<evidence type="ECO:0000259" key="2">
    <source>
        <dbReference type="Pfam" id="PF03432"/>
    </source>
</evidence>
<comment type="caution">
    <text evidence="3">The sequence shown here is derived from an EMBL/GenBank/DDBJ whole genome shotgun (WGS) entry which is preliminary data.</text>
</comment>
<organism evidence="3 4">
    <name type="scientific">Variovorax paradoxus</name>
    <dbReference type="NCBI Taxonomy" id="34073"/>
    <lineage>
        <taxon>Bacteria</taxon>
        <taxon>Pseudomonadati</taxon>
        <taxon>Pseudomonadota</taxon>
        <taxon>Betaproteobacteria</taxon>
        <taxon>Burkholderiales</taxon>
        <taxon>Comamonadaceae</taxon>
        <taxon>Variovorax</taxon>
    </lineage>
</organism>
<evidence type="ECO:0000313" key="3">
    <source>
        <dbReference type="EMBL" id="PZQ75291.1"/>
    </source>
</evidence>
<evidence type="ECO:0000256" key="1">
    <source>
        <dbReference type="SAM" id="MobiDB-lite"/>
    </source>
</evidence>
<dbReference type="EMBL" id="QFPP01000093">
    <property type="protein sequence ID" value="PZQ75291.1"/>
    <property type="molecule type" value="Genomic_DNA"/>
</dbReference>
<feature type="compositionally biased region" description="Basic and acidic residues" evidence="1">
    <location>
        <begin position="477"/>
        <end position="487"/>
    </location>
</feature>
<accession>A0A2W5QAA6</accession>
<proteinExistence type="predicted"/>
<gene>
    <name evidence="3" type="ORF">DI563_10035</name>
</gene>
<dbReference type="Proteomes" id="UP000249135">
    <property type="component" value="Unassembled WGS sequence"/>
</dbReference>
<dbReference type="AlphaFoldDB" id="A0A2W5QAA6"/>
<evidence type="ECO:0000313" key="4">
    <source>
        <dbReference type="Proteomes" id="UP000249135"/>
    </source>
</evidence>